<evidence type="ECO:0000313" key="3">
    <source>
        <dbReference type="Proteomes" id="UP001500298"/>
    </source>
</evidence>
<keyword evidence="3" id="KW-1185">Reference proteome</keyword>
<protein>
    <recommendedName>
        <fullName evidence="4">Alginate export domain-containing protein</fullName>
    </recommendedName>
</protein>
<evidence type="ECO:0000313" key="2">
    <source>
        <dbReference type="EMBL" id="GAA4823015.1"/>
    </source>
</evidence>
<organism evidence="2 3">
    <name type="scientific">Algivirga pacifica</name>
    <dbReference type="NCBI Taxonomy" id="1162670"/>
    <lineage>
        <taxon>Bacteria</taxon>
        <taxon>Pseudomonadati</taxon>
        <taxon>Bacteroidota</taxon>
        <taxon>Cytophagia</taxon>
        <taxon>Cytophagales</taxon>
        <taxon>Flammeovirgaceae</taxon>
        <taxon>Algivirga</taxon>
    </lineage>
</organism>
<feature type="signal peptide" evidence="1">
    <location>
        <begin position="1"/>
        <end position="23"/>
    </location>
</feature>
<reference evidence="3" key="1">
    <citation type="journal article" date="2019" name="Int. J. Syst. Evol. Microbiol.">
        <title>The Global Catalogue of Microorganisms (GCM) 10K type strain sequencing project: providing services to taxonomists for standard genome sequencing and annotation.</title>
        <authorList>
            <consortium name="The Broad Institute Genomics Platform"/>
            <consortium name="The Broad Institute Genome Sequencing Center for Infectious Disease"/>
            <person name="Wu L."/>
            <person name="Ma J."/>
        </authorList>
    </citation>
    <scope>NUCLEOTIDE SEQUENCE [LARGE SCALE GENOMIC DNA]</scope>
    <source>
        <strain evidence="3">JCM 18326</strain>
    </source>
</reference>
<feature type="chain" id="PRO_5045594698" description="Alginate export domain-containing protein" evidence="1">
    <location>
        <begin position="24"/>
        <end position="400"/>
    </location>
</feature>
<evidence type="ECO:0008006" key="4">
    <source>
        <dbReference type="Google" id="ProtNLM"/>
    </source>
</evidence>
<proteinExistence type="predicted"/>
<dbReference type="RefSeq" id="WP_345368808.1">
    <property type="nucleotide sequence ID" value="NZ_BAABJX010000009.1"/>
</dbReference>
<name>A0ABP9CZM4_9BACT</name>
<sequence length="400" mass="45402">MNKIILKTTFLLGLLFSVFTLQAQEEFQEEESTDKPSNIYFGGYLKYLQTIGFQELNDRWITDNLIHNRLNFKWYASSQVTVVAEMRNRLFYGETVTLTPNYADIYTANNNWLDLGGVWWEGESVVGHSTLDRAYIDWTFNDWQIRAGRQRVNWGQTFAWNPNDIFNNYSLFDFDYEERPGMDGLLVRKYIGMVSSVELAVAMEESFEDMTIAGMYRFNQWAYDFQVLAGKMRKDWVVGGGWSGQIGGAGFKGEASYFYPIEQDSESVEPAVVATMSTDYTFPNTLFVSVEGIFNSGGGDAMNQNILALGRGETPTPRTLTLNKWSILGQASYQINPLVNAGMSSIYFIDDNSAYFTANTNISLSTNTELLLATQAFVGGEDSQFGQSGVLLFWRLKWSF</sequence>
<comment type="caution">
    <text evidence="2">The sequence shown here is derived from an EMBL/GenBank/DDBJ whole genome shotgun (WGS) entry which is preliminary data.</text>
</comment>
<keyword evidence="1" id="KW-0732">Signal</keyword>
<accession>A0ABP9CZM4</accession>
<dbReference type="Proteomes" id="UP001500298">
    <property type="component" value="Unassembled WGS sequence"/>
</dbReference>
<dbReference type="EMBL" id="BAABJX010000009">
    <property type="protein sequence ID" value="GAA4823015.1"/>
    <property type="molecule type" value="Genomic_DNA"/>
</dbReference>
<gene>
    <name evidence="2" type="ORF">GCM10023331_04290</name>
</gene>
<dbReference type="SUPFAM" id="SSF56935">
    <property type="entry name" value="Porins"/>
    <property type="match status" value="1"/>
</dbReference>
<evidence type="ECO:0000256" key="1">
    <source>
        <dbReference type="SAM" id="SignalP"/>
    </source>
</evidence>